<sequence length="476" mass="53290">MPVLTGTDLSQEEVDFLTERGIQLVHRVPRTIPVATDWPSGLEIRINLDAYPQKVNSVAPDFHFPARGTKNCRRKTSSSMECLKRLQLARTSTMMLTGSWSVPKAAGLEKAFAAAGIHNTLKLDLLRAHYDDVAMKAEKAPSCFQKCIDEEDAFSMYIDKDTFSRDSNTLSDWEILNCPWWIEQRSETPVFVADAETFCWKKLQKKEDPFDVSKDKFEDSDEKGKLEEARLLEPSPNIDGLVIDTSRTKKQKEAKMKNPRSEDVDDADGQTPKGKSKPAKNPGSGRSSKAKKGKEKEKETPKETTKKVTKEKGRKKKDQSDDEAGQGSQQQPASNDAMEIQPDSATPTVDEDQPEPTAAAWEEGRQRKRAKKQSDGVRVYEGLFRVDQYVDIPNQFAVLKSSLKSTFETIQANKNRAKKMLVPIIDELKKTCTAVAPMRMSGFLLNGKQSSFAAYCLYLDLPSGLNLEVDDNGPLL</sequence>
<organism evidence="2 3">
    <name type="scientific">Riccia sorocarpa</name>
    <dbReference type="NCBI Taxonomy" id="122646"/>
    <lineage>
        <taxon>Eukaryota</taxon>
        <taxon>Viridiplantae</taxon>
        <taxon>Streptophyta</taxon>
        <taxon>Embryophyta</taxon>
        <taxon>Marchantiophyta</taxon>
        <taxon>Marchantiopsida</taxon>
        <taxon>Marchantiidae</taxon>
        <taxon>Marchantiales</taxon>
        <taxon>Ricciaceae</taxon>
        <taxon>Riccia</taxon>
    </lineage>
</organism>
<feature type="compositionally biased region" description="Basic and acidic residues" evidence="1">
    <location>
        <begin position="211"/>
        <end position="231"/>
    </location>
</feature>
<name>A0ABD3GKG6_9MARC</name>
<evidence type="ECO:0000256" key="1">
    <source>
        <dbReference type="SAM" id="MobiDB-lite"/>
    </source>
</evidence>
<comment type="caution">
    <text evidence="2">The sequence shown here is derived from an EMBL/GenBank/DDBJ whole genome shotgun (WGS) entry which is preliminary data.</text>
</comment>
<accession>A0ABD3GKG6</accession>
<gene>
    <name evidence="2" type="ORF">R1sor_022668</name>
</gene>
<dbReference type="Proteomes" id="UP001633002">
    <property type="component" value="Unassembled WGS sequence"/>
</dbReference>
<keyword evidence="3" id="KW-1185">Reference proteome</keyword>
<reference evidence="2 3" key="1">
    <citation type="submission" date="2024-09" db="EMBL/GenBank/DDBJ databases">
        <title>Chromosome-scale assembly of Riccia sorocarpa.</title>
        <authorList>
            <person name="Paukszto L."/>
        </authorList>
    </citation>
    <scope>NUCLEOTIDE SEQUENCE [LARGE SCALE GENOMIC DNA]</scope>
    <source>
        <strain evidence="2">LP-2024</strain>
        <tissue evidence="2">Aerial parts of the thallus</tissue>
    </source>
</reference>
<dbReference type="EMBL" id="JBJQOH010000007">
    <property type="protein sequence ID" value="KAL3679712.1"/>
    <property type="molecule type" value="Genomic_DNA"/>
</dbReference>
<evidence type="ECO:0000313" key="3">
    <source>
        <dbReference type="Proteomes" id="UP001633002"/>
    </source>
</evidence>
<feature type="region of interest" description="Disordered" evidence="1">
    <location>
        <begin position="211"/>
        <end position="375"/>
    </location>
</feature>
<feature type="compositionally biased region" description="Basic and acidic residues" evidence="1">
    <location>
        <begin position="251"/>
        <end position="262"/>
    </location>
</feature>
<dbReference type="AlphaFoldDB" id="A0ABD3GKG6"/>
<protein>
    <submittedName>
        <fullName evidence="2">Uncharacterized protein</fullName>
    </submittedName>
</protein>
<evidence type="ECO:0000313" key="2">
    <source>
        <dbReference type="EMBL" id="KAL3679712.1"/>
    </source>
</evidence>
<feature type="compositionally biased region" description="Basic and acidic residues" evidence="1">
    <location>
        <begin position="294"/>
        <end position="311"/>
    </location>
</feature>
<proteinExistence type="predicted"/>